<proteinExistence type="predicted"/>
<dbReference type="InterPro" id="IPR002939">
    <property type="entry name" value="DnaJ_C"/>
</dbReference>
<comment type="caution">
    <text evidence="7">The sequence shown here is derived from an EMBL/GenBank/DDBJ whole genome shotgun (WGS) entry which is preliminary data.</text>
</comment>
<dbReference type="GO" id="GO:0051082">
    <property type="term" value="F:unfolded protein binding"/>
    <property type="evidence" value="ECO:0007669"/>
    <property type="project" value="InterPro"/>
</dbReference>
<accession>X1G4H8</accession>
<dbReference type="CDD" id="cd10719">
    <property type="entry name" value="DnaJ_zf"/>
    <property type="match status" value="1"/>
</dbReference>
<keyword evidence="2" id="KW-0677">Repeat</keyword>
<dbReference type="SUPFAM" id="SSF57938">
    <property type="entry name" value="DnaJ/Hsp40 cysteine-rich domain"/>
    <property type="match status" value="1"/>
</dbReference>
<dbReference type="GO" id="GO:0031072">
    <property type="term" value="F:heat shock protein binding"/>
    <property type="evidence" value="ECO:0007669"/>
    <property type="project" value="InterPro"/>
</dbReference>
<evidence type="ECO:0000259" key="6">
    <source>
        <dbReference type="PROSITE" id="PS51188"/>
    </source>
</evidence>
<dbReference type="PANTHER" id="PTHR43096:SF48">
    <property type="entry name" value="CHAPERONE PROTEIN DNAJ"/>
    <property type="match status" value="1"/>
</dbReference>
<name>X1G4H8_9ZZZZ</name>
<keyword evidence="3" id="KW-0863">Zinc-finger</keyword>
<evidence type="ECO:0000313" key="7">
    <source>
        <dbReference type="EMBL" id="GAH36449.1"/>
    </source>
</evidence>
<dbReference type="AlphaFoldDB" id="X1G4H8"/>
<feature type="non-terminal residue" evidence="7">
    <location>
        <position position="291"/>
    </location>
</feature>
<dbReference type="CDD" id="cd10747">
    <property type="entry name" value="DnaJ_C"/>
    <property type="match status" value="1"/>
</dbReference>
<dbReference type="EMBL" id="BARU01010721">
    <property type="protein sequence ID" value="GAH36449.1"/>
    <property type="molecule type" value="Genomic_DNA"/>
</dbReference>
<organism evidence="7">
    <name type="scientific">marine sediment metagenome</name>
    <dbReference type="NCBI Taxonomy" id="412755"/>
    <lineage>
        <taxon>unclassified sequences</taxon>
        <taxon>metagenomes</taxon>
        <taxon>ecological metagenomes</taxon>
    </lineage>
</organism>
<feature type="non-terminal residue" evidence="7">
    <location>
        <position position="1"/>
    </location>
</feature>
<dbReference type="GO" id="GO:0005737">
    <property type="term" value="C:cytoplasm"/>
    <property type="evidence" value="ECO:0007669"/>
    <property type="project" value="TreeGrafter"/>
</dbReference>
<dbReference type="InterPro" id="IPR001305">
    <property type="entry name" value="HSP_DnaJ_Cys-rich_dom"/>
</dbReference>
<dbReference type="GO" id="GO:0042026">
    <property type="term" value="P:protein refolding"/>
    <property type="evidence" value="ECO:0007669"/>
    <property type="project" value="TreeGrafter"/>
</dbReference>
<evidence type="ECO:0000256" key="3">
    <source>
        <dbReference type="ARBA" id="ARBA00022771"/>
    </source>
</evidence>
<gene>
    <name evidence="7" type="ORF">S03H2_20356</name>
</gene>
<keyword evidence="1" id="KW-0479">Metal-binding</keyword>
<dbReference type="InterPro" id="IPR036410">
    <property type="entry name" value="HSP_DnaJ_Cys-rich_dom_sf"/>
</dbReference>
<evidence type="ECO:0000256" key="5">
    <source>
        <dbReference type="ARBA" id="ARBA00023186"/>
    </source>
</evidence>
<dbReference type="PANTHER" id="PTHR43096">
    <property type="entry name" value="DNAJ HOMOLOG 1, MITOCHONDRIAL-RELATED"/>
    <property type="match status" value="1"/>
</dbReference>
<evidence type="ECO:0000256" key="2">
    <source>
        <dbReference type="ARBA" id="ARBA00022737"/>
    </source>
</evidence>
<sequence>GGFGDLFDLIEQAFGGGFPDWFTADRPSHGADLQYELTIALADVVTGTDTDLEITRQTECQRCEGTGAEPGTRPETCRACGGTGNVTEYRRTILGVMTTRRPCPECGGAGTVVRTPCSECSGTGVVEATQAVHIHVPPGINDGQGIVIPGQGDMPAGGGIPGDLHVRVRVQPHEVLHRRDQSLVMQLDVSFTQAALGDRVTVPTIEGEAEITIPPGTQTNDTVHLRGQGLPPLRGGARGDQIVILRVVTPTDLDDEQRRLLLELAARRGETIDPGDADKSLFDRLRDAFGS</sequence>
<dbReference type="Pfam" id="PF00684">
    <property type="entry name" value="DnaJ_CXXCXGXG"/>
    <property type="match status" value="1"/>
</dbReference>
<feature type="domain" description="CR-type" evidence="6">
    <location>
        <begin position="47"/>
        <end position="129"/>
    </location>
</feature>
<dbReference type="PROSITE" id="PS51188">
    <property type="entry name" value="ZF_CR"/>
    <property type="match status" value="1"/>
</dbReference>
<dbReference type="Gene3D" id="2.10.230.10">
    <property type="entry name" value="Heat shock protein DnaJ, cysteine-rich domain"/>
    <property type="match status" value="1"/>
</dbReference>
<evidence type="ECO:0000256" key="1">
    <source>
        <dbReference type="ARBA" id="ARBA00022723"/>
    </source>
</evidence>
<dbReference type="InterPro" id="IPR008971">
    <property type="entry name" value="HSP40/DnaJ_pept-bd"/>
</dbReference>
<dbReference type="Gene3D" id="2.60.260.20">
    <property type="entry name" value="Urease metallochaperone UreE, N-terminal domain"/>
    <property type="match status" value="2"/>
</dbReference>
<evidence type="ECO:0000256" key="4">
    <source>
        <dbReference type="ARBA" id="ARBA00022833"/>
    </source>
</evidence>
<reference evidence="7" key="1">
    <citation type="journal article" date="2014" name="Front. Microbiol.">
        <title>High frequency of phylogenetically diverse reductive dehalogenase-homologous genes in deep subseafloor sedimentary metagenomes.</title>
        <authorList>
            <person name="Kawai M."/>
            <person name="Futagami T."/>
            <person name="Toyoda A."/>
            <person name="Takaki Y."/>
            <person name="Nishi S."/>
            <person name="Hori S."/>
            <person name="Arai W."/>
            <person name="Tsubouchi T."/>
            <person name="Morono Y."/>
            <person name="Uchiyama I."/>
            <person name="Ito T."/>
            <person name="Fujiyama A."/>
            <person name="Inagaki F."/>
            <person name="Takami H."/>
        </authorList>
    </citation>
    <scope>NUCLEOTIDE SEQUENCE</scope>
    <source>
        <strain evidence="7">Expedition CK06-06</strain>
    </source>
</reference>
<dbReference type="FunFam" id="2.60.260.20:FF:000005">
    <property type="entry name" value="Chaperone protein dnaJ 1, mitochondrial"/>
    <property type="match status" value="1"/>
</dbReference>
<dbReference type="SUPFAM" id="SSF49493">
    <property type="entry name" value="HSP40/DnaJ peptide-binding domain"/>
    <property type="match status" value="2"/>
</dbReference>
<dbReference type="FunFam" id="2.10.230.10:FF:000002">
    <property type="entry name" value="Molecular chaperone DnaJ"/>
    <property type="match status" value="1"/>
</dbReference>
<dbReference type="GO" id="GO:0008270">
    <property type="term" value="F:zinc ion binding"/>
    <property type="evidence" value="ECO:0007669"/>
    <property type="project" value="UniProtKB-KW"/>
</dbReference>
<keyword evidence="5" id="KW-0143">Chaperone</keyword>
<keyword evidence="4" id="KW-0862">Zinc</keyword>
<protein>
    <recommendedName>
        <fullName evidence="6">CR-type domain-containing protein</fullName>
    </recommendedName>
</protein>
<dbReference type="Pfam" id="PF01556">
    <property type="entry name" value="DnaJ_C"/>
    <property type="match status" value="1"/>
</dbReference>